<keyword evidence="1" id="KW-0812">Transmembrane</keyword>
<feature type="transmembrane region" description="Helical" evidence="1">
    <location>
        <begin position="14"/>
        <end position="32"/>
    </location>
</feature>
<evidence type="ECO:0000256" key="1">
    <source>
        <dbReference type="SAM" id="Phobius"/>
    </source>
</evidence>
<evidence type="ECO:0000313" key="3">
    <source>
        <dbReference type="EMBL" id="MCA0133229.1"/>
    </source>
</evidence>
<comment type="caution">
    <text evidence="3">The sequence shown here is derived from an EMBL/GenBank/DDBJ whole genome shotgun (WGS) entry which is preliminary data.</text>
</comment>
<keyword evidence="1" id="KW-0472">Membrane</keyword>
<protein>
    <submittedName>
        <fullName evidence="3">HDIG domain-containing protein</fullName>
    </submittedName>
</protein>
<feature type="transmembrane region" description="Helical" evidence="1">
    <location>
        <begin position="368"/>
        <end position="387"/>
    </location>
</feature>
<keyword evidence="1" id="KW-1133">Transmembrane helix</keyword>
<sequence>MNALLNKWYKNHALVYKILLFLVTTLFIVYLFPKTGKFRYSFEKGKPWQSENLYAPFNFAIKKGSDEISIEEEAIKKVSPVFFELDQDVKENVQNNYSTSFNEKFADSLIANNNTIKLYQRGISLIDRLYDEGVLDSQYPYNKERPVVLVTDNKIQRSLLFNDLFEISSLRPTIEMHFGSEVSANVKNKIISLFFDVIKPNLSLNDNLTEKALQEELQKISPTRGSIEKDQLIISKGQVVEDEQFAILNSLKSEYESQVWNTANYNWVLVAYTLLVALALLMLLLFLRKYRIEVFLNNTKVTFIFFNIALMVVLTTLVINYNSQYIYIVPLCVLPLVLKAFFDARLGLFAHVLTVLLLGFIVPNSYEYMFLQIIAGIVTILTVSELYKRANLFISVGQITFIYIIAYFAFFVIHEGQVSNIKWETFGLFILCGLATLFVQPLIYIYEKIFGLVSDVSLLELSDTNTKLLKELSNRAPGTFHHSLNVANLAEASANEIGANAMLVRVGALYHDIGKMLNPTYFTENQSNGVNPHDELSNSESAKVIIDHVINGVEIAKKNNLPDRVIDFIRTHHGTSLVYYFYMKEKSLSEEEIDSKEFSYPGPKPFSKETAILMMCDSVEAASKSLKEPTSTKINDFVENIVNKQMETGQFLNANITFKEIQAIKKVLKHKLANIYHLRIEYPE</sequence>
<dbReference type="EMBL" id="JAIUJR010000007">
    <property type="protein sequence ID" value="MCA0133229.1"/>
    <property type="molecule type" value="Genomic_DNA"/>
</dbReference>
<name>A0ABS7XUQ3_9FLAO</name>
<dbReference type="PROSITE" id="PS51831">
    <property type="entry name" value="HD"/>
    <property type="match status" value="1"/>
</dbReference>
<accession>A0ABS7XUQ3</accession>
<feature type="transmembrane region" description="Helical" evidence="1">
    <location>
        <begin position="299"/>
        <end position="319"/>
    </location>
</feature>
<dbReference type="PANTHER" id="PTHR36442:SF1">
    <property type="entry name" value="CYCLIC-DI-AMP PHOSPHODIESTERASE PGPH"/>
    <property type="match status" value="1"/>
</dbReference>
<dbReference type="NCBIfam" id="TIGR00277">
    <property type="entry name" value="HDIG"/>
    <property type="match status" value="1"/>
</dbReference>
<evidence type="ECO:0000259" key="2">
    <source>
        <dbReference type="PROSITE" id="PS51831"/>
    </source>
</evidence>
<feature type="transmembrane region" description="Helical" evidence="1">
    <location>
        <begin position="265"/>
        <end position="287"/>
    </location>
</feature>
<dbReference type="InterPro" id="IPR052722">
    <property type="entry name" value="PgpH_phosphodiesterase"/>
</dbReference>
<dbReference type="InterPro" id="IPR006675">
    <property type="entry name" value="HDIG_dom"/>
</dbReference>
<proteinExistence type="predicted"/>
<feature type="transmembrane region" description="Helical" evidence="1">
    <location>
        <begin position="325"/>
        <end position="341"/>
    </location>
</feature>
<dbReference type="InterPro" id="IPR006674">
    <property type="entry name" value="HD_domain"/>
</dbReference>
<feature type="transmembrane region" description="Helical" evidence="1">
    <location>
        <begin position="346"/>
        <end position="362"/>
    </location>
</feature>
<dbReference type="Pfam" id="PF07698">
    <property type="entry name" value="7TM-7TMR_HD"/>
    <property type="match status" value="1"/>
</dbReference>
<dbReference type="InterPro" id="IPR011621">
    <property type="entry name" value="Metal-dep_PHydrolase_7TM_intra"/>
</dbReference>
<evidence type="ECO:0000313" key="4">
    <source>
        <dbReference type="Proteomes" id="UP001198901"/>
    </source>
</evidence>
<reference evidence="4" key="1">
    <citation type="submission" date="2023-07" db="EMBL/GenBank/DDBJ databases">
        <authorList>
            <person name="Yue Y."/>
        </authorList>
    </citation>
    <scope>NUCLEOTIDE SEQUENCE [LARGE SCALE GENOMIC DNA]</scope>
    <source>
        <strain evidence="4">D23</strain>
    </source>
</reference>
<dbReference type="CDD" id="cd00077">
    <property type="entry name" value="HDc"/>
    <property type="match status" value="1"/>
</dbReference>
<dbReference type="PANTHER" id="PTHR36442">
    <property type="entry name" value="CYCLIC-DI-AMP PHOSPHODIESTERASE PGPH"/>
    <property type="match status" value="1"/>
</dbReference>
<feature type="domain" description="HD" evidence="2">
    <location>
        <begin position="479"/>
        <end position="622"/>
    </location>
</feature>
<dbReference type="RefSeq" id="WP_224529716.1">
    <property type="nucleotide sequence ID" value="NZ_JAIUJR010000007.1"/>
</dbReference>
<dbReference type="Pfam" id="PF01966">
    <property type="entry name" value="HD"/>
    <property type="match status" value="1"/>
</dbReference>
<dbReference type="Gene3D" id="1.10.3210.10">
    <property type="entry name" value="Hypothetical protein af1432"/>
    <property type="match status" value="1"/>
</dbReference>
<feature type="transmembrane region" description="Helical" evidence="1">
    <location>
        <begin position="392"/>
        <end position="413"/>
    </location>
</feature>
<gene>
    <name evidence="3" type="ORF">LBU54_11590</name>
</gene>
<feature type="transmembrane region" description="Helical" evidence="1">
    <location>
        <begin position="425"/>
        <end position="446"/>
    </location>
</feature>
<dbReference type="SUPFAM" id="SSF109604">
    <property type="entry name" value="HD-domain/PDEase-like"/>
    <property type="match status" value="1"/>
</dbReference>
<dbReference type="InterPro" id="IPR003607">
    <property type="entry name" value="HD/PDEase_dom"/>
</dbReference>
<dbReference type="SMART" id="SM00471">
    <property type="entry name" value="HDc"/>
    <property type="match status" value="1"/>
</dbReference>
<dbReference type="Proteomes" id="UP001198901">
    <property type="component" value="Unassembled WGS sequence"/>
</dbReference>
<keyword evidence="4" id="KW-1185">Reference proteome</keyword>
<dbReference type="InterPro" id="IPR011624">
    <property type="entry name" value="Metal-dep_PHydrolase_7TM_extra"/>
</dbReference>
<organism evidence="3 4">
    <name type="scientific">Winogradskyella alexanderae</name>
    <dbReference type="NCBI Taxonomy" id="2877123"/>
    <lineage>
        <taxon>Bacteria</taxon>
        <taxon>Pseudomonadati</taxon>
        <taxon>Bacteroidota</taxon>
        <taxon>Flavobacteriia</taxon>
        <taxon>Flavobacteriales</taxon>
        <taxon>Flavobacteriaceae</taxon>
        <taxon>Winogradskyella</taxon>
    </lineage>
</organism>
<dbReference type="Pfam" id="PF07697">
    <property type="entry name" value="7TMR-HDED"/>
    <property type="match status" value="1"/>
</dbReference>